<reference evidence="2" key="2">
    <citation type="journal article" date="2018" name="Mol. Plant Microbe Interact.">
        <title>Genome sequence resources for the wheat stripe rust pathogen (Puccinia striiformis f. sp. tritici) and the barley stripe rust pathogen (Puccinia striiformis f. sp. hordei).</title>
        <authorList>
            <person name="Xia C."/>
            <person name="Wang M."/>
            <person name="Yin C."/>
            <person name="Cornejo O.E."/>
            <person name="Hulbert S.H."/>
            <person name="Chen X."/>
        </authorList>
    </citation>
    <scope>NUCLEOTIDE SEQUENCE [LARGE SCALE GENOMIC DNA]</scope>
    <source>
        <strain evidence="2">93-210</strain>
    </source>
</reference>
<keyword evidence="2" id="KW-1185">Reference proteome</keyword>
<proteinExistence type="predicted"/>
<sequence>MASLSSLEWPLTSTYSAREAAAQPDFTAVQVSRAGSPDVSASPHKPDAPCGSTAEDASATTTTTTTTSQLAAAPSQTIDSAAREAAAQPDFTAVQVSHAGSPDVSASPHKPDAPCGSTAEDTSAITTTPQVAAPLSCAGSPNVSALPPKPDAPSGSAIEDASITAITETAQSDPTAKVAGHPSDSPVIESHLPALESDLPALESDSAVHVSDLHLIKSDPSVLELNAPNSVCVTDNNHDKPCVALTIVPKYRFQIHGRCLPNGKYNPLK</sequence>
<dbReference type="EMBL" id="CM045867">
    <property type="protein sequence ID" value="KAI7958700.1"/>
    <property type="molecule type" value="Genomic_DNA"/>
</dbReference>
<protein>
    <submittedName>
        <fullName evidence="1">Uncharacterized protein</fullName>
    </submittedName>
</protein>
<evidence type="ECO:0000313" key="1">
    <source>
        <dbReference type="EMBL" id="KAI7958700.1"/>
    </source>
</evidence>
<dbReference type="Proteomes" id="UP001060170">
    <property type="component" value="Chromosome 3"/>
</dbReference>
<organism evidence="1 2">
    <name type="scientific">Puccinia striiformis f. sp. tritici</name>
    <dbReference type="NCBI Taxonomy" id="168172"/>
    <lineage>
        <taxon>Eukaryota</taxon>
        <taxon>Fungi</taxon>
        <taxon>Dikarya</taxon>
        <taxon>Basidiomycota</taxon>
        <taxon>Pucciniomycotina</taxon>
        <taxon>Pucciniomycetes</taxon>
        <taxon>Pucciniales</taxon>
        <taxon>Pucciniaceae</taxon>
        <taxon>Puccinia</taxon>
    </lineage>
</organism>
<name>A0ACC0ETH3_9BASI</name>
<gene>
    <name evidence="1" type="ORF">MJO28_002491</name>
</gene>
<reference evidence="1 2" key="3">
    <citation type="journal article" date="2022" name="Microbiol. Spectr.">
        <title>Folding features and dynamics of 3D genome architecture in plant fungal pathogens.</title>
        <authorList>
            <person name="Xia C."/>
        </authorList>
    </citation>
    <scope>NUCLEOTIDE SEQUENCE [LARGE SCALE GENOMIC DNA]</scope>
    <source>
        <strain evidence="1 2">93-210</strain>
    </source>
</reference>
<comment type="caution">
    <text evidence="1">The sequence shown here is derived from an EMBL/GenBank/DDBJ whole genome shotgun (WGS) entry which is preliminary data.</text>
</comment>
<reference evidence="2" key="1">
    <citation type="journal article" date="2018" name="BMC Genomics">
        <title>Genomic insights into host adaptation between the wheat stripe rust pathogen (Puccinia striiformis f. sp. tritici) and the barley stripe rust pathogen (Puccinia striiformis f. sp. hordei).</title>
        <authorList>
            <person name="Xia C."/>
            <person name="Wang M."/>
            <person name="Yin C."/>
            <person name="Cornejo O.E."/>
            <person name="Hulbert S.H."/>
            <person name="Chen X."/>
        </authorList>
    </citation>
    <scope>NUCLEOTIDE SEQUENCE [LARGE SCALE GENOMIC DNA]</scope>
    <source>
        <strain evidence="2">93-210</strain>
    </source>
</reference>
<accession>A0ACC0ETH3</accession>
<evidence type="ECO:0000313" key="2">
    <source>
        <dbReference type="Proteomes" id="UP001060170"/>
    </source>
</evidence>